<feature type="region of interest" description="Disordered" evidence="1">
    <location>
        <begin position="348"/>
        <end position="383"/>
    </location>
</feature>
<organism evidence="2 3">
    <name type="scientific">Porphyra umbilicalis</name>
    <name type="common">Purple laver</name>
    <name type="synonym">Red alga</name>
    <dbReference type="NCBI Taxonomy" id="2786"/>
    <lineage>
        <taxon>Eukaryota</taxon>
        <taxon>Rhodophyta</taxon>
        <taxon>Bangiophyceae</taxon>
        <taxon>Bangiales</taxon>
        <taxon>Bangiaceae</taxon>
        <taxon>Porphyra</taxon>
    </lineage>
</organism>
<reference evidence="2 3" key="1">
    <citation type="submission" date="2017-03" db="EMBL/GenBank/DDBJ databases">
        <title>WGS assembly of Porphyra umbilicalis.</title>
        <authorList>
            <person name="Brawley S.H."/>
            <person name="Blouin N.A."/>
            <person name="Ficko-Blean E."/>
            <person name="Wheeler G.L."/>
            <person name="Lohr M."/>
            <person name="Goodson H.V."/>
            <person name="Jenkins J.W."/>
            <person name="Blaby-Haas C.E."/>
            <person name="Helliwell K.E."/>
            <person name="Chan C."/>
            <person name="Marriage T."/>
            <person name="Bhattacharya D."/>
            <person name="Klein A.S."/>
            <person name="Badis Y."/>
            <person name="Brodie J."/>
            <person name="Cao Y."/>
            <person name="Collen J."/>
            <person name="Dittami S.M."/>
            <person name="Gachon C.M."/>
            <person name="Green B.R."/>
            <person name="Karpowicz S."/>
            <person name="Kim J.W."/>
            <person name="Kudahl U."/>
            <person name="Lin S."/>
            <person name="Michel G."/>
            <person name="Mittag M."/>
            <person name="Olson B.J."/>
            <person name="Pangilinan J."/>
            <person name="Peng Y."/>
            <person name="Qiu H."/>
            <person name="Shu S."/>
            <person name="Singer J.T."/>
            <person name="Smith A.G."/>
            <person name="Sprecher B.N."/>
            <person name="Wagner V."/>
            <person name="Wang W."/>
            <person name="Wang Z.-Y."/>
            <person name="Yan J."/>
            <person name="Yarish C."/>
            <person name="Zoeuner-Riek S."/>
            <person name="Zhuang Y."/>
            <person name="Zou Y."/>
            <person name="Lindquist E.A."/>
            <person name="Grimwood J."/>
            <person name="Barry K."/>
            <person name="Rokhsar D.S."/>
            <person name="Schmutz J."/>
            <person name="Stiller J.W."/>
            <person name="Grossman A.R."/>
            <person name="Prochnik S.E."/>
        </authorList>
    </citation>
    <scope>NUCLEOTIDE SEQUENCE [LARGE SCALE GENOMIC DNA]</scope>
    <source>
        <strain evidence="2">4086291</strain>
    </source>
</reference>
<proteinExistence type="predicted"/>
<sequence>MQAAPRRRGSYGWGCRGAPLRPPPSPPSPTPAAAAPIPHGQGGHPHTPAAARRRGIKRRPAAATTAAHTRGGPPPPPLPSIPAHGRGSAAAPAGGAAPTLSSRRPSGDRADRVGVSPTRCNGRNPQMHPPPRRGRRTSRSVRRYTSVKGGGVAGACPAAIDSAAAAGGDLRGAAACALEERRREGGAASGVSIDSALRARARACSALVGLDFERYFVECSFQLPNKNVMRAGPFLLAKMMSALLASWINCIAGRHQRQCSKCQKNPDDDDTPIPIWLRRSPRDAAASPRTDPSPATIPRSDPSPATSLRTDASPPRAAEAASTVIAALLPQRPSTVVIDDGAVVIHLHYGGHPPDTQSRAPSPAEQLPAPAPRRANPPRSSMYGPLDGAVAVAAATQVAQAMDASLDAAAVVADLLDPLFCPVLVVADVGVRPVLLRTCADPSFSSVLNRAARHNDVIVKPNVRHT</sequence>
<dbReference type="Proteomes" id="UP000218209">
    <property type="component" value="Unassembled WGS sequence"/>
</dbReference>
<feature type="region of interest" description="Disordered" evidence="1">
    <location>
        <begin position="1"/>
        <end position="144"/>
    </location>
</feature>
<feature type="region of interest" description="Disordered" evidence="1">
    <location>
        <begin position="260"/>
        <end position="316"/>
    </location>
</feature>
<dbReference type="EMBL" id="KV919478">
    <property type="protein sequence ID" value="OSX69599.1"/>
    <property type="molecule type" value="Genomic_DNA"/>
</dbReference>
<feature type="compositionally biased region" description="Low complexity" evidence="1">
    <location>
        <begin position="61"/>
        <end position="71"/>
    </location>
</feature>
<feature type="compositionally biased region" description="Low complexity" evidence="1">
    <location>
        <begin position="81"/>
        <end position="98"/>
    </location>
</feature>
<dbReference type="AlphaFoldDB" id="A0A1X6NLS6"/>
<feature type="compositionally biased region" description="Basic residues" evidence="1">
    <location>
        <begin position="130"/>
        <end position="142"/>
    </location>
</feature>
<evidence type="ECO:0000313" key="2">
    <source>
        <dbReference type="EMBL" id="OSX69599.1"/>
    </source>
</evidence>
<accession>A0A1X6NLS6</accession>
<feature type="compositionally biased region" description="Pro residues" evidence="1">
    <location>
        <begin position="20"/>
        <end position="30"/>
    </location>
</feature>
<evidence type="ECO:0000256" key="1">
    <source>
        <dbReference type="SAM" id="MobiDB-lite"/>
    </source>
</evidence>
<gene>
    <name evidence="2" type="ORF">BU14_1363s0003</name>
</gene>
<protein>
    <submittedName>
        <fullName evidence="2">Uncharacterized protein</fullName>
    </submittedName>
</protein>
<evidence type="ECO:0000313" key="3">
    <source>
        <dbReference type="Proteomes" id="UP000218209"/>
    </source>
</evidence>
<feature type="compositionally biased region" description="Basic residues" evidence="1">
    <location>
        <begin position="51"/>
        <end position="60"/>
    </location>
</feature>
<keyword evidence="3" id="KW-1185">Reference proteome</keyword>
<name>A0A1X6NLS6_PORUM</name>